<dbReference type="EMBL" id="MN740161">
    <property type="protein sequence ID" value="QHT90969.1"/>
    <property type="molecule type" value="Genomic_DNA"/>
</dbReference>
<organism evidence="1">
    <name type="scientific">viral metagenome</name>
    <dbReference type="NCBI Taxonomy" id="1070528"/>
    <lineage>
        <taxon>unclassified sequences</taxon>
        <taxon>metagenomes</taxon>
        <taxon>organismal metagenomes</taxon>
    </lineage>
</organism>
<dbReference type="AlphaFoldDB" id="A0A6C0IDX0"/>
<reference evidence="1" key="1">
    <citation type="journal article" date="2020" name="Nature">
        <title>Giant virus diversity and host interactions through global metagenomics.</title>
        <authorList>
            <person name="Schulz F."/>
            <person name="Roux S."/>
            <person name="Paez-Espino D."/>
            <person name="Jungbluth S."/>
            <person name="Walsh D.A."/>
            <person name="Denef V.J."/>
            <person name="McMahon K.D."/>
            <person name="Konstantinidis K.T."/>
            <person name="Eloe-Fadrosh E.A."/>
            <person name="Kyrpides N.C."/>
            <person name="Woyke T."/>
        </authorList>
    </citation>
    <scope>NUCLEOTIDE SEQUENCE</scope>
    <source>
        <strain evidence="1">GVMAG-M-3300023184-72</strain>
    </source>
</reference>
<evidence type="ECO:0000313" key="1">
    <source>
        <dbReference type="EMBL" id="QHT90969.1"/>
    </source>
</evidence>
<protein>
    <submittedName>
        <fullName evidence="1">Uncharacterized protein</fullName>
    </submittedName>
</protein>
<sequence>MNYLLLFIAVNLIGLVNSVNNNNNYSLMARNSALRIVLSKEYKKTEFVLKNMKVFSKYIYYKIQQKTLSKYYDICGFYYSMAEDEKTMIETIVSLCY</sequence>
<accession>A0A6C0IDX0</accession>
<name>A0A6C0IDX0_9ZZZZ</name>
<proteinExistence type="predicted"/>